<comment type="catalytic activity">
    <reaction evidence="1 9">
        <text>a 4-O-methyl-thymidine in DNA + L-cysteinyl-[protein] = a thymidine in DNA + S-methyl-L-cysteinyl-[protein]</text>
        <dbReference type="Rhea" id="RHEA:53428"/>
        <dbReference type="Rhea" id="RHEA-COMP:10131"/>
        <dbReference type="Rhea" id="RHEA-COMP:10132"/>
        <dbReference type="Rhea" id="RHEA-COMP:13555"/>
        <dbReference type="Rhea" id="RHEA-COMP:13556"/>
        <dbReference type="ChEBI" id="CHEBI:29950"/>
        <dbReference type="ChEBI" id="CHEBI:82612"/>
        <dbReference type="ChEBI" id="CHEBI:137386"/>
        <dbReference type="ChEBI" id="CHEBI:137387"/>
        <dbReference type="EC" id="2.1.1.63"/>
    </reaction>
</comment>
<evidence type="ECO:0000256" key="7">
    <source>
        <dbReference type="ARBA" id="ARBA00023204"/>
    </source>
</evidence>
<evidence type="ECO:0000256" key="4">
    <source>
        <dbReference type="ARBA" id="ARBA00022603"/>
    </source>
</evidence>
<dbReference type="Gene3D" id="1.10.10.10">
    <property type="entry name" value="Winged helix-like DNA-binding domain superfamily/Winged helix DNA-binding domain"/>
    <property type="match status" value="1"/>
</dbReference>
<dbReference type="Pfam" id="PF02870">
    <property type="entry name" value="Methyltransf_1N"/>
    <property type="match status" value="1"/>
</dbReference>
<reference evidence="12 13" key="1">
    <citation type="journal article" date="2014" name="Nature">
        <title>An environmental bacterial taxon with a large and distinct metabolic repertoire.</title>
        <authorList>
            <person name="Wilson M.C."/>
            <person name="Mori T."/>
            <person name="Ruckert C."/>
            <person name="Uria A.R."/>
            <person name="Helf M.J."/>
            <person name="Takada K."/>
            <person name="Gernert C."/>
            <person name="Steffens U.A."/>
            <person name="Heycke N."/>
            <person name="Schmitt S."/>
            <person name="Rinke C."/>
            <person name="Helfrich E.J."/>
            <person name="Brachmann A.O."/>
            <person name="Gurgui C."/>
            <person name="Wakimoto T."/>
            <person name="Kracht M."/>
            <person name="Crusemann M."/>
            <person name="Hentschel U."/>
            <person name="Abe I."/>
            <person name="Matsunaga S."/>
            <person name="Kalinowski J."/>
            <person name="Takeyama H."/>
            <person name="Piel J."/>
        </authorList>
    </citation>
    <scope>NUCLEOTIDE SEQUENCE [LARGE SCALE GENOMIC DNA]</scope>
    <source>
        <strain evidence="13">TSY1</strain>
    </source>
</reference>
<dbReference type="GO" id="GO:0005737">
    <property type="term" value="C:cytoplasm"/>
    <property type="evidence" value="ECO:0007669"/>
    <property type="project" value="UniProtKB-SubCell"/>
</dbReference>
<dbReference type="InterPro" id="IPR036217">
    <property type="entry name" value="MethylDNA_cys_MeTrfase_DNAb"/>
</dbReference>
<keyword evidence="3 9" id="KW-0963">Cytoplasm</keyword>
<accession>W4LJT6</accession>
<feature type="domain" description="Methylguanine DNA methyltransferase ribonuclease-like" evidence="11">
    <location>
        <begin position="5"/>
        <end position="75"/>
    </location>
</feature>
<dbReference type="Gene3D" id="3.30.160.70">
    <property type="entry name" value="Methylated DNA-protein cysteine methyltransferase domain"/>
    <property type="match status" value="1"/>
</dbReference>
<comment type="similarity">
    <text evidence="2 9">Belongs to the MGMT family.</text>
</comment>
<protein>
    <recommendedName>
        <fullName evidence="9">Methylated-DNA--protein-cysteine methyltransferase</fullName>
        <ecNumber evidence="9">2.1.1.63</ecNumber>
    </recommendedName>
    <alternativeName>
        <fullName evidence="9">6-O-methylguanine-DNA methyltransferase</fullName>
        <shortName evidence="9">MGMT</shortName>
    </alternativeName>
    <alternativeName>
        <fullName evidence="9">O-6-methylguanine-DNA-alkyltransferase</fullName>
    </alternativeName>
</protein>
<dbReference type="EC" id="2.1.1.63" evidence="9"/>
<evidence type="ECO:0000256" key="8">
    <source>
        <dbReference type="ARBA" id="ARBA00049348"/>
    </source>
</evidence>
<dbReference type="InterPro" id="IPR008332">
    <property type="entry name" value="MethylG_MeTrfase_N"/>
</dbReference>
<evidence type="ECO:0000256" key="6">
    <source>
        <dbReference type="ARBA" id="ARBA00022763"/>
    </source>
</evidence>
<dbReference type="InterPro" id="IPR036631">
    <property type="entry name" value="MGMT_N_sf"/>
</dbReference>
<evidence type="ECO:0000313" key="12">
    <source>
        <dbReference type="EMBL" id="ETW98343.1"/>
    </source>
</evidence>
<comment type="subcellular location">
    <subcellularLocation>
        <location evidence="9">Cytoplasm</location>
    </subcellularLocation>
</comment>
<evidence type="ECO:0000256" key="5">
    <source>
        <dbReference type="ARBA" id="ARBA00022679"/>
    </source>
</evidence>
<evidence type="ECO:0000259" key="10">
    <source>
        <dbReference type="Pfam" id="PF01035"/>
    </source>
</evidence>
<dbReference type="Pfam" id="PF01035">
    <property type="entry name" value="DNA_binding_1"/>
    <property type="match status" value="1"/>
</dbReference>
<dbReference type="PATRIC" id="fig|1429438.4.peg.3738"/>
<dbReference type="FunFam" id="1.10.10.10:FF:000214">
    <property type="entry name" value="Methylated-DNA--protein-cysteine methyltransferase"/>
    <property type="match status" value="1"/>
</dbReference>
<dbReference type="NCBIfam" id="TIGR00589">
    <property type="entry name" value="ogt"/>
    <property type="match status" value="1"/>
</dbReference>
<dbReference type="HOGENOM" id="CLU_000445_52_2_7"/>
<evidence type="ECO:0000259" key="11">
    <source>
        <dbReference type="Pfam" id="PF02870"/>
    </source>
</evidence>
<evidence type="ECO:0000256" key="3">
    <source>
        <dbReference type="ARBA" id="ARBA00022490"/>
    </source>
</evidence>
<dbReference type="InterPro" id="IPR014048">
    <property type="entry name" value="MethylDNA_cys_MeTrfase_DNA-bd"/>
</dbReference>
<dbReference type="SUPFAM" id="SSF46767">
    <property type="entry name" value="Methylated DNA-protein cysteine methyltransferase, C-terminal domain"/>
    <property type="match status" value="1"/>
</dbReference>
<proteinExistence type="inferred from homology"/>
<dbReference type="PANTHER" id="PTHR10815">
    <property type="entry name" value="METHYLATED-DNA--PROTEIN-CYSTEINE METHYLTRANSFERASE"/>
    <property type="match status" value="1"/>
</dbReference>
<dbReference type="GO" id="GO:0003908">
    <property type="term" value="F:methylated-DNA-[protein]-cysteine S-methyltransferase activity"/>
    <property type="evidence" value="ECO:0007669"/>
    <property type="project" value="UniProtKB-UniRule"/>
</dbReference>
<evidence type="ECO:0000256" key="2">
    <source>
        <dbReference type="ARBA" id="ARBA00008711"/>
    </source>
</evidence>
<comment type="function">
    <text evidence="9">Involved in the cellular defense against the biological effects of O6-methylguanine (O6-MeG) and O4-methylthymine (O4-MeT) in DNA. Repairs the methylated nucleobase in DNA by stoichiometrically transferring the methyl group to a cysteine residue in the enzyme. This is a suicide reaction: the enzyme is irreversibly inactivated.</text>
</comment>
<evidence type="ECO:0000313" key="13">
    <source>
        <dbReference type="Proteomes" id="UP000019141"/>
    </source>
</evidence>
<dbReference type="InterPro" id="IPR023546">
    <property type="entry name" value="MGMT"/>
</dbReference>
<comment type="caution">
    <text evidence="12">The sequence shown here is derived from an EMBL/GenBank/DDBJ whole genome shotgun (WGS) entry which is preliminary data.</text>
</comment>
<dbReference type="CDD" id="cd06445">
    <property type="entry name" value="ATase"/>
    <property type="match status" value="1"/>
</dbReference>
<dbReference type="HAMAP" id="MF_00772">
    <property type="entry name" value="OGT"/>
    <property type="match status" value="1"/>
</dbReference>
<keyword evidence="5 9" id="KW-0808">Transferase</keyword>
<dbReference type="InterPro" id="IPR036388">
    <property type="entry name" value="WH-like_DNA-bd_sf"/>
</dbReference>
<dbReference type="GO" id="GO:0006307">
    <property type="term" value="P:DNA alkylation repair"/>
    <property type="evidence" value="ECO:0007669"/>
    <property type="project" value="UniProtKB-UniRule"/>
</dbReference>
<dbReference type="GO" id="GO:0032259">
    <property type="term" value="P:methylation"/>
    <property type="evidence" value="ECO:0007669"/>
    <property type="project" value="UniProtKB-KW"/>
</dbReference>
<dbReference type="SUPFAM" id="SSF53155">
    <property type="entry name" value="Methylated DNA-protein cysteine methyltransferase domain"/>
    <property type="match status" value="1"/>
</dbReference>
<keyword evidence="4 9" id="KW-0489">Methyltransferase</keyword>
<evidence type="ECO:0000256" key="9">
    <source>
        <dbReference type="HAMAP-Rule" id="MF_00772"/>
    </source>
</evidence>
<dbReference type="EMBL" id="AZHW01000564">
    <property type="protein sequence ID" value="ETW98343.1"/>
    <property type="molecule type" value="Genomic_DNA"/>
</dbReference>
<keyword evidence="13" id="KW-1185">Reference proteome</keyword>
<keyword evidence="7 9" id="KW-0234">DNA repair</keyword>
<name>W4LJT6_ENTF1</name>
<dbReference type="PROSITE" id="PS00374">
    <property type="entry name" value="MGMT"/>
    <property type="match status" value="1"/>
</dbReference>
<comment type="miscellaneous">
    <text evidence="9">This enzyme catalyzes only one turnover and therefore is not strictly catalytic. According to one definition, an enzyme is a biocatalyst that acts repeatedly and over many reaction cycles.</text>
</comment>
<keyword evidence="6 9" id="KW-0227">DNA damage</keyword>
<feature type="active site" description="Nucleophile; methyl group acceptor" evidence="9">
    <location>
        <position position="130"/>
    </location>
</feature>
<dbReference type="PANTHER" id="PTHR10815:SF13">
    <property type="entry name" value="METHYLATED-DNA--PROTEIN-CYSTEINE METHYLTRANSFERASE"/>
    <property type="match status" value="1"/>
</dbReference>
<organism evidence="12 13">
    <name type="scientific">Entotheonella factor</name>
    <dbReference type="NCBI Taxonomy" id="1429438"/>
    <lineage>
        <taxon>Bacteria</taxon>
        <taxon>Pseudomonadati</taxon>
        <taxon>Nitrospinota/Tectimicrobiota group</taxon>
        <taxon>Candidatus Tectimicrobiota</taxon>
        <taxon>Candidatus Entotheonellia</taxon>
        <taxon>Candidatus Entotheonellales</taxon>
        <taxon>Candidatus Entotheonellaceae</taxon>
        <taxon>Candidatus Entotheonella</taxon>
    </lineage>
</organism>
<dbReference type="Proteomes" id="UP000019141">
    <property type="component" value="Unassembled WGS sequence"/>
</dbReference>
<gene>
    <name evidence="12" type="ORF">ETSY1_19165</name>
</gene>
<sequence length="166" mass="18303">MQAAVYEGIIESPLGPICLMGTDQGLTRVDFQHGERPVDRPLSGRTPPGYFDQAMQQLREYFEGARQAFDLPLAPPGTAFQQQVWQALQQIPYGRTTTYQDLAAHLGKPTASRAVGSANGRNPIAIIIPCHRVIGRDGRLRGYAGGLHLKQQLLQHEGAWPQSRMS</sequence>
<evidence type="ECO:0000256" key="1">
    <source>
        <dbReference type="ARBA" id="ARBA00001286"/>
    </source>
</evidence>
<dbReference type="AlphaFoldDB" id="W4LJT6"/>
<feature type="domain" description="Methylated-DNA-[protein]-cysteine S-methyltransferase DNA binding" evidence="10">
    <location>
        <begin position="79"/>
        <end position="159"/>
    </location>
</feature>
<comment type="catalytic activity">
    <reaction evidence="8 9">
        <text>a 6-O-methyl-2'-deoxyguanosine in DNA + L-cysteinyl-[protein] = S-methyl-L-cysteinyl-[protein] + a 2'-deoxyguanosine in DNA</text>
        <dbReference type="Rhea" id="RHEA:24000"/>
        <dbReference type="Rhea" id="RHEA-COMP:10131"/>
        <dbReference type="Rhea" id="RHEA-COMP:10132"/>
        <dbReference type="Rhea" id="RHEA-COMP:11367"/>
        <dbReference type="Rhea" id="RHEA-COMP:11368"/>
        <dbReference type="ChEBI" id="CHEBI:29950"/>
        <dbReference type="ChEBI" id="CHEBI:82612"/>
        <dbReference type="ChEBI" id="CHEBI:85445"/>
        <dbReference type="ChEBI" id="CHEBI:85448"/>
        <dbReference type="EC" id="2.1.1.63"/>
    </reaction>
</comment>
<dbReference type="InterPro" id="IPR001497">
    <property type="entry name" value="MethylDNA_cys_MeTrfase_AS"/>
</dbReference>